<protein>
    <submittedName>
        <fullName evidence="1">Uncharacterized protein</fullName>
    </submittedName>
</protein>
<accession>A0ACD5G9U0</accession>
<evidence type="ECO:0000313" key="2">
    <source>
        <dbReference type="Proteomes" id="UP001481170"/>
    </source>
</evidence>
<evidence type="ECO:0000313" key="1">
    <source>
        <dbReference type="EMBL" id="XOW91323.1"/>
    </source>
</evidence>
<dbReference type="EMBL" id="CP180600">
    <property type="protein sequence ID" value="XOW91323.1"/>
    <property type="molecule type" value="Genomic_DNA"/>
</dbReference>
<organism evidence="1 2">
    <name type="scientific">Escherichia coli</name>
    <dbReference type="NCBI Taxonomy" id="562"/>
    <lineage>
        <taxon>Bacteria</taxon>
        <taxon>Pseudomonadati</taxon>
        <taxon>Pseudomonadota</taxon>
        <taxon>Gammaproteobacteria</taxon>
        <taxon>Enterobacterales</taxon>
        <taxon>Enterobacteriaceae</taxon>
        <taxon>Escherichia</taxon>
    </lineage>
</organism>
<reference evidence="1" key="1">
    <citation type="submission" date="2025-01" db="EMBL/GenBank/DDBJ databases">
        <authorList>
            <person name="Sun R."/>
            <person name="Lian X."/>
        </authorList>
    </citation>
    <scope>NUCLEOTIDE SEQUENCE</scope>
    <source>
        <strain evidence="1">PS2Canimalfeces12</strain>
    </source>
</reference>
<dbReference type="Proteomes" id="UP001481170">
    <property type="component" value="Chromosome"/>
</dbReference>
<name>A0ACD5G9U0_ECOLX</name>
<proteinExistence type="predicted"/>
<gene>
    <name evidence="1" type="ORF">ABTZ31_019075</name>
</gene>
<sequence length="58" mass="6725">MDMTMQEIRTDLNLSPNYPEENPLLVDNITEEVSNEDIRQRLGIDSDWMDAVDTSQII</sequence>